<sequence>MTTPATHPPSVDSLARHLAQTSSLPHSLLVDCARRAVAQSPAQATTTAEQFAHELSTALLTDVVNATGVLLHTNLGRAPLAHTTTARPSNIEFNLATGERGSRQTAVSALVSSLIGAEAAIVVNNNAAAVMLVLASLAQGRDVAVSRGESVEIGGGFRIPEVMEQSGARLVDVGTTNRTRLRDYAKAIDNKRNDIALVMKIHPSNFSIEGFTEDTSVQELATLSVPVVADIGSGLLDNTAPWLQGHTPTVPSWLVNEPAAKQALADGASLVTFSGDKLLGGPQCGIIAGRADLVAQCTAHPLMRALRPGSHTMILLQQVLLSYASRTVCTDVPFWRMVATPEPELRARAESIVATAGMGSVVDVDSLVGAGSAPGSTIASIGIALTGDQRATLRAHTTPVIARTIGNTTYLDMRSIAPADDHVVVEALSRLH</sequence>
<name>A0A6J6M4A3_9ZZZZ</name>
<evidence type="ECO:0000256" key="4">
    <source>
        <dbReference type="ARBA" id="ARBA00022898"/>
    </source>
</evidence>
<keyword evidence="4" id="KW-0663">Pyridoxal phosphate</keyword>
<gene>
    <name evidence="7" type="ORF">UFOPK2214_01608</name>
</gene>
<evidence type="ECO:0000256" key="6">
    <source>
        <dbReference type="ARBA" id="ARBA00023266"/>
    </source>
</evidence>
<dbReference type="HAMAP" id="MF_00423">
    <property type="entry name" value="SelA"/>
    <property type="match status" value="1"/>
</dbReference>
<accession>A0A6J6M4A3</accession>
<keyword evidence="5" id="KW-0648">Protein biosynthesis</keyword>
<proteinExistence type="inferred from homology"/>
<dbReference type="PANTHER" id="PTHR32328">
    <property type="entry name" value="L-SERYL-TRNA(SEC) SELENIUM TRANSFERASE"/>
    <property type="match status" value="1"/>
</dbReference>
<evidence type="ECO:0000313" key="7">
    <source>
        <dbReference type="EMBL" id="CAB4667565.1"/>
    </source>
</evidence>
<dbReference type="InterPro" id="IPR015424">
    <property type="entry name" value="PyrdxlP-dep_Trfase"/>
</dbReference>
<dbReference type="InterPro" id="IPR004534">
    <property type="entry name" value="SelA_trans"/>
</dbReference>
<evidence type="ECO:0000256" key="1">
    <source>
        <dbReference type="ARBA" id="ARBA00001933"/>
    </source>
</evidence>
<reference evidence="7" key="1">
    <citation type="submission" date="2020-05" db="EMBL/GenBank/DDBJ databases">
        <authorList>
            <person name="Chiriac C."/>
            <person name="Salcher M."/>
            <person name="Ghai R."/>
            <person name="Kavagutti S V."/>
        </authorList>
    </citation>
    <scope>NUCLEOTIDE SEQUENCE</scope>
</reference>
<protein>
    <submittedName>
        <fullName evidence="7">Unannotated protein</fullName>
    </submittedName>
</protein>
<keyword evidence="2" id="KW-0963">Cytoplasm</keyword>
<dbReference type="InterPro" id="IPR018319">
    <property type="entry name" value="SelA-like"/>
</dbReference>
<dbReference type="Gene3D" id="3.40.640.10">
    <property type="entry name" value="Type I PLP-dependent aspartate aminotransferase-like (Major domain)"/>
    <property type="match status" value="1"/>
</dbReference>
<keyword evidence="6" id="KW-0711">Selenium</keyword>
<evidence type="ECO:0000256" key="2">
    <source>
        <dbReference type="ARBA" id="ARBA00022490"/>
    </source>
</evidence>
<dbReference type="SUPFAM" id="SSF53383">
    <property type="entry name" value="PLP-dependent transferases"/>
    <property type="match status" value="1"/>
</dbReference>
<dbReference type="GO" id="GO:0005737">
    <property type="term" value="C:cytoplasm"/>
    <property type="evidence" value="ECO:0007669"/>
    <property type="project" value="InterPro"/>
</dbReference>
<organism evidence="7">
    <name type="scientific">freshwater metagenome</name>
    <dbReference type="NCBI Taxonomy" id="449393"/>
    <lineage>
        <taxon>unclassified sequences</taxon>
        <taxon>metagenomes</taxon>
        <taxon>ecological metagenomes</taxon>
    </lineage>
</organism>
<dbReference type="GO" id="GO:0004125">
    <property type="term" value="F:L-seryl-tRNA(Sec) selenium transferase activity"/>
    <property type="evidence" value="ECO:0007669"/>
    <property type="project" value="InterPro"/>
</dbReference>
<dbReference type="AlphaFoldDB" id="A0A6J6M4A3"/>
<dbReference type="PANTHER" id="PTHR32328:SF0">
    <property type="entry name" value="L-SERYL-TRNA(SEC) SELENIUM TRANSFERASE"/>
    <property type="match status" value="1"/>
</dbReference>
<dbReference type="EMBL" id="CAEZWJ010000113">
    <property type="protein sequence ID" value="CAB4667565.1"/>
    <property type="molecule type" value="Genomic_DNA"/>
</dbReference>
<evidence type="ECO:0000256" key="5">
    <source>
        <dbReference type="ARBA" id="ARBA00022917"/>
    </source>
</evidence>
<dbReference type="Gene3D" id="3.90.1150.180">
    <property type="match status" value="1"/>
</dbReference>
<evidence type="ECO:0000256" key="3">
    <source>
        <dbReference type="ARBA" id="ARBA00022679"/>
    </source>
</evidence>
<dbReference type="NCBIfam" id="TIGR00474">
    <property type="entry name" value="selA"/>
    <property type="match status" value="1"/>
</dbReference>
<dbReference type="Pfam" id="PF03841">
    <property type="entry name" value="SelA"/>
    <property type="match status" value="1"/>
</dbReference>
<dbReference type="GO" id="GO:0001514">
    <property type="term" value="P:selenocysteine incorporation"/>
    <property type="evidence" value="ECO:0007669"/>
    <property type="project" value="InterPro"/>
</dbReference>
<comment type="cofactor">
    <cofactor evidence="1">
        <name>pyridoxal 5'-phosphate</name>
        <dbReference type="ChEBI" id="CHEBI:597326"/>
    </cofactor>
</comment>
<keyword evidence="3" id="KW-0808">Transferase</keyword>
<dbReference type="InterPro" id="IPR015421">
    <property type="entry name" value="PyrdxlP-dep_Trfase_major"/>
</dbReference>